<proteinExistence type="predicted"/>
<dbReference type="EMBL" id="CAADFG010000002">
    <property type="protein sequence ID" value="VFJ86988.1"/>
    <property type="molecule type" value="Genomic_DNA"/>
</dbReference>
<sequence length="105" mass="12326">MTIFRLKAQIVFRDGSLLHIRQIILGEAVYEYAFHWQDAAGQLLCRWDNAPHWPETVTHPHHKHVMREQYETVTESRGGDLEVVFEEIIRSLPQLGKKAPLPDRR</sequence>
<dbReference type="InterPro" id="IPR045397">
    <property type="entry name" value="TumE-like"/>
</dbReference>
<dbReference type="EMBL" id="CAADFJ010000001">
    <property type="protein sequence ID" value="VFJ94917.1"/>
    <property type="molecule type" value="Genomic_DNA"/>
</dbReference>
<dbReference type="AlphaFoldDB" id="A0A450U690"/>
<evidence type="ECO:0000313" key="1">
    <source>
        <dbReference type="EMBL" id="VFJ86988.1"/>
    </source>
</evidence>
<name>A0A450U690_9GAMM</name>
<accession>A0A450U690</accession>
<dbReference type="Pfam" id="PF20126">
    <property type="entry name" value="TumE"/>
    <property type="match status" value="1"/>
</dbReference>
<gene>
    <name evidence="1" type="ORF">BECKH772A_GA0070896_100023</name>
    <name evidence="2" type="ORF">BECKH772C_GA0070978_1000150</name>
</gene>
<reference evidence="1" key="1">
    <citation type="submission" date="2019-02" db="EMBL/GenBank/DDBJ databases">
        <authorList>
            <person name="Gruber-Vodicka R. H."/>
            <person name="Seah K. B. B."/>
        </authorList>
    </citation>
    <scope>NUCLEOTIDE SEQUENCE</scope>
    <source>
        <strain evidence="2">BECK_SA2B12</strain>
        <strain evidence="1">BECK_SA2B15</strain>
    </source>
</reference>
<organism evidence="1">
    <name type="scientific">Candidatus Kentrum eta</name>
    <dbReference type="NCBI Taxonomy" id="2126337"/>
    <lineage>
        <taxon>Bacteria</taxon>
        <taxon>Pseudomonadati</taxon>
        <taxon>Pseudomonadota</taxon>
        <taxon>Gammaproteobacteria</taxon>
        <taxon>Candidatus Kentrum</taxon>
    </lineage>
</organism>
<protein>
    <submittedName>
        <fullName evidence="1">Uncharacterized protein</fullName>
    </submittedName>
</protein>
<evidence type="ECO:0000313" key="2">
    <source>
        <dbReference type="EMBL" id="VFJ94917.1"/>
    </source>
</evidence>